<keyword evidence="1" id="KW-0547">Nucleotide-binding</keyword>
<dbReference type="SUPFAM" id="SSF88723">
    <property type="entry name" value="PIN domain-like"/>
    <property type="match status" value="1"/>
</dbReference>
<proteinExistence type="inferred from homology"/>
<dbReference type="CDD" id="cd09883">
    <property type="entry name" value="PIN_VapC_PhoHL-ATPase"/>
    <property type="match status" value="1"/>
</dbReference>
<comment type="caution">
    <text evidence="5">The sequence shown here is derived from an EMBL/GenBank/DDBJ whole genome shotgun (WGS) entry which is preliminary data.</text>
</comment>
<dbReference type="Gene3D" id="3.40.50.1010">
    <property type="entry name" value="5'-nuclease"/>
    <property type="match status" value="1"/>
</dbReference>
<dbReference type="InterPro" id="IPR029060">
    <property type="entry name" value="PIN-like_dom_sf"/>
</dbReference>
<dbReference type="GO" id="GO:0005829">
    <property type="term" value="C:cytosol"/>
    <property type="evidence" value="ECO:0007669"/>
    <property type="project" value="TreeGrafter"/>
</dbReference>
<reference evidence="5 6" key="1">
    <citation type="submission" date="2015-09" db="EMBL/GenBank/DDBJ databases">
        <title>Bacillus cereus food isolates.</title>
        <authorList>
            <person name="Boekhorst J."/>
        </authorList>
    </citation>
    <scope>NUCLEOTIDE SEQUENCE [LARGE SCALE GENOMIC DNA]</scope>
    <source>
        <strain evidence="5 6">B4088</strain>
    </source>
</reference>
<dbReference type="FunFam" id="3.40.50.300:FF:000013">
    <property type="entry name" value="PhoH family ATPase"/>
    <property type="match status" value="1"/>
</dbReference>
<name>A0A164QFB9_BACCE</name>
<dbReference type="EMBL" id="LJKE01000020">
    <property type="protein sequence ID" value="KZD71240.1"/>
    <property type="molecule type" value="Genomic_DNA"/>
</dbReference>
<dbReference type="Gene3D" id="3.40.50.300">
    <property type="entry name" value="P-loop containing nucleotide triphosphate hydrolases"/>
    <property type="match status" value="1"/>
</dbReference>
<evidence type="ECO:0000256" key="3">
    <source>
        <dbReference type="ARBA" id="ARBA00046345"/>
    </source>
</evidence>
<keyword evidence="2" id="KW-0067">ATP-binding</keyword>
<evidence type="ECO:0000313" key="5">
    <source>
        <dbReference type="EMBL" id="KZD71240.1"/>
    </source>
</evidence>
<dbReference type="InterPro" id="IPR051451">
    <property type="entry name" value="PhoH2-like"/>
</dbReference>
<evidence type="ECO:0000256" key="1">
    <source>
        <dbReference type="ARBA" id="ARBA00022741"/>
    </source>
</evidence>
<comment type="similarity">
    <text evidence="3">In the N-terminal section; belongs to the PINc/VapC protein family.</text>
</comment>
<accession>A0A164QFB9</accession>
<sequence>MKTIFVLDTNVVLHDHNAFLHFGENEVVIPLTVIEELDSKKGRMDAVGKSARTFFNFYKSNSQLMKKGKIPLENGGTLRIEPNYNSLDILKNFLFEDDNDNRILSVALNLCKEQLEKQKENSDIEVNRVVLVTNDGAMFAKALTLKEEFDFGEFFDVELYDNDRIKDIDHKHKGFHEVVVPNDVISEIYDSNSNMRLASILHYIEDQLFSYDDESEDLRINTSEQKILEELMKHNIYILDFFILKSAENSKSSCIVQLKLEAGVLVLKGLLFSKKPNSFGISARNAQQHMLLELLLNDDIPIVFVSGEAGTGKTLLALFGALQMKKELQKYQTITLARPIVPMGRDVGYLPGELEEKLTPWMAPFYDNLEYLFKSNRTSPEFINRVLDYNLSIQALTYWRGRSLPDQFIIIDEAQNLTRHEIRTILTRVGENSKIVIMGDPKQIDDPYLDETNNGLTYVMEHMKSSARVGVVHMMKSERSEIASLALELL</sequence>
<dbReference type="InterPro" id="IPR003714">
    <property type="entry name" value="PhoH"/>
</dbReference>
<dbReference type="Pfam" id="PF02562">
    <property type="entry name" value="PhoH"/>
    <property type="match status" value="1"/>
</dbReference>
<dbReference type="PANTHER" id="PTHR30473">
    <property type="entry name" value="PROTEIN PHOH"/>
    <property type="match status" value="1"/>
</dbReference>
<organism evidence="5 6">
    <name type="scientific">Bacillus cereus</name>
    <dbReference type="NCBI Taxonomy" id="1396"/>
    <lineage>
        <taxon>Bacteria</taxon>
        <taxon>Bacillati</taxon>
        <taxon>Bacillota</taxon>
        <taxon>Bacilli</taxon>
        <taxon>Bacillales</taxon>
        <taxon>Bacillaceae</taxon>
        <taxon>Bacillus</taxon>
        <taxon>Bacillus cereus group</taxon>
    </lineage>
</organism>
<dbReference type="InterPro" id="IPR002716">
    <property type="entry name" value="PIN_dom"/>
</dbReference>
<dbReference type="SUPFAM" id="SSF52540">
    <property type="entry name" value="P-loop containing nucleoside triphosphate hydrolases"/>
    <property type="match status" value="1"/>
</dbReference>
<dbReference type="SMART" id="SM00670">
    <property type="entry name" value="PINc"/>
    <property type="match status" value="1"/>
</dbReference>
<dbReference type="PANTHER" id="PTHR30473:SF2">
    <property type="entry name" value="PIN DOMAIN-CONTAINING PROTEIN"/>
    <property type="match status" value="1"/>
</dbReference>
<evidence type="ECO:0000313" key="6">
    <source>
        <dbReference type="Proteomes" id="UP000076482"/>
    </source>
</evidence>
<gene>
    <name evidence="5" type="ORF">B4088_0970</name>
</gene>
<dbReference type="Proteomes" id="UP000076482">
    <property type="component" value="Unassembled WGS sequence"/>
</dbReference>
<dbReference type="GO" id="GO:0005524">
    <property type="term" value="F:ATP binding"/>
    <property type="evidence" value="ECO:0007669"/>
    <property type="project" value="UniProtKB-KW"/>
</dbReference>
<dbReference type="AlphaFoldDB" id="A0A164QFB9"/>
<dbReference type="InterPro" id="IPR027417">
    <property type="entry name" value="P-loop_NTPase"/>
</dbReference>
<evidence type="ECO:0000259" key="4">
    <source>
        <dbReference type="SMART" id="SM00670"/>
    </source>
</evidence>
<evidence type="ECO:0000256" key="2">
    <source>
        <dbReference type="ARBA" id="ARBA00022840"/>
    </source>
</evidence>
<dbReference type="Pfam" id="PF13638">
    <property type="entry name" value="PIN_4"/>
    <property type="match status" value="1"/>
</dbReference>
<feature type="domain" description="PIN" evidence="4">
    <location>
        <begin position="3"/>
        <end position="140"/>
    </location>
</feature>
<dbReference type="PATRIC" id="fig|1396.535.peg.1041"/>
<dbReference type="RefSeq" id="WP_063260132.1">
    <property type="nucleotide sequence ID" value="NZ_LJKE01000020.1"/>
</dbReference>
<protein>
    <submittedName>
        <fullName evidence="5">Putative ATPase</fullName>
    </submittedName>
</protein>